<organism evidence="1 2">
    <name type="scientific">Streblomastix strix</name>
    <dbReference type="NCBI Taxonomy" id="222440"/>
    <lineage>
        <taxon>Eukaryota</taxon>
        <taxon>Metamonada</taxon>
        <taxon>Preaxostyla</taxon>
        <taxon>Oxymonadida</taxon>
        <taxon>Streblomastigidae</taxon>
        <taxon>Streblomastix</taxon>
    </lineage>
</organism>
<reference evidence="1 2" key="1">
    <citation type="submission" date="2019-03" db="EMBL/GenBank/DDBJ databases">
        <title>Single cell metagenomics reveals metabolic interactions within the superorganism composed of flagellate Streblomastix strix and complex community of Bacteroidetes bacteria on its surface.</title>
        <authorList>
            <person name="Treitli S.C."/>
            <person name="Kolisko M."/>
            <person name="Husnik F."/>
            <person name="Keeling P."/>
            <person name="Hampl V."/>
        </authorList>
    </citation>
    <scope>NUCLEOTIDE SEQUENCE [LARGE SCALE GENOMIC DNA]</scope>
    <source>
        <strain evidence="1">ST1C</strain>
    </source>
</reference>
<comment type="caution">
    <text evidence="1">The sequence shown here is derived from an EMBL/GenBank/DDBJ whole genome shotgun (WGS) entry which is preliminary data.</text>
</comment>
<dbReference type="EMBL" id="SNRW01012540">
    <property type="protein sequence ID" value="KAA6373685.1"/>
    <property type="molecule type" value="Genomic_DNA"/>
</dbReference>
<name>A0A5J4UV77_9EUKA</name>
<protein>
    <submittedName>
        <fullName evidence="1">Uncharacterized protein</fullName>
    </submittedName>
</protein>
<accession>A0A5J4UV77</accession>
<evidence type="ECO:0000313" key="1">
    <source>
        <dbReference type="EMBL" id="KAA6373685.1"/>
    </source>
</evidence>
<dbReference type="AlphaFoldDB" id="A0A5J4UV77"/>
<evidence type="ECO:0000313" key="2">
    <source>
        <dbReference type="Proteomes" id="UP000324800"/>
    </source>
</evidence>
<dbReference type="Proteomes" id="UP000324800">
    <property type="component" value="Unassembled WGS sequence"/>
</dbReference>
<feature type="non-terminal residue" evidence="1">
    <location>
        <position position="1"/>
    </location>
</feature>
<proteinExistence type="predicted"/>
<gene>
    <name evidence="1" type="ORF">EZS28_030788</name>
</gene>
<dbReference type="OrthoDB" id="193787at2759"/>
<sequence length="179" mass="20582">HNYVGVEEQCLRIGLIDNLDGYRLPYVQNHGLSKSKATTVHLVRLLNILSPLAQAEPLTLTSLVANESRDRINKFRSEFDGRCTTNFGVPAPPETFNRWLFEQLTQNERSSNHPILRYPEVAPVSPVVLRELEALLPCRLKSLQKFSIIKIASDLMRQSESWLRKISQMRMIDEIQQKV</sequence>